<dbReference type="InterPro" id="IPR051124">
    <property type="entry name" value="Phosphate_Transport_Permease"/>
</dbReference>
<evidence type="ECO:0000256" key="6">
    <source>
        <dbReference type="ARBA" id="ARBA00022692"/>
    </source>
</evidence>
<feature type="transmembrane region" description="Helical" evidence="10">
    <location>
        <begin position="163"/>
        <end position="187"/>
    </location>
</feature>
<evidence type="ECO:0000256" key="9">
    <source>
        <dbReference type="SAM" id="MobiDB-lite"/>
    </source>
</evidence>
<dbReference type="InterPro" id="IPR011864">
    <property type="entry name" value="Phosphate_PstC"/>
</dbReference>
<comment type="caution">
    <text evidence="12">The sequence shown here is derived from an EMBL/GenBank/DDBJ whole genome shotgun (WGS) entry which is preliminary data.</text>
</comment>
<dbReference type="SUPFAM" id="SSF161098">
    <property type="entry name" value="MetI-like"/>
    <property type="match status" value="1"/>
</dbReference>
<comment type="similarity">
    <text evidence="2">Belongs to the binding-protein-dependent transport system permease family. CysTW subfamily.</text>
</comment>
<evidence type="ECO:0000256" key="2">
    <source>
        <dbReference type="ARBA" id="ARBA00007069"/>
    </source>
</evidence>
<evidence type="ECO:0000256" key="4">
    <source>
        <dbReference type="ARBA" id="ARBA00022475"/>
    </source>
</evidence>
<evidence type="ECO:0000256" key="10">
    <source>
        <dbReference type="SAM" id="Phobius"/>
    </source>
</evidence>
<dbReference type="EMBL" id="CABN01000116">
    <property type="protein sequence ID" value="CBI00267.1"/>
    <property type="molecule type" value="Genomic_DNA"/>
</dbReference>
<dbReference type="Pfam" id="PF00528">
    <property type="entry name" value="BPD_transp_1"/>
    <property type="match status" value="1"/>
</dbReference>
<evidence type="ECO:0000313" key="12">
    <source>
        <dbReference type="EMBL" id="CBI00267.1"/>
    </source>
</evidence>
<evidence type="ECO:0000256" key="3">
    <source>
        <dbReference type="ARBA" id="ARBA00022448"/>
    </source>
</evidence>
<organism evidence="12">
    <name type="scientific">mine drainage metagenome</name>
    <dbReference type="NCBI Taxonomy" id="410659"/>
    <lineage>
        <taxon>unclassified sequences</taxon>
        <taxon>metagenomes</taxon>
        <taxon>ecological metagenomes</taxon>
    </lineage>
</organism>
<feature type="transmembrane region" description="Helical" evidence="10">
    <location>
        <begin position="59"/>
        <end position="80"/>
    </location>
</feature>
<keyword evidence="7 10" id="KW-1133">Transmembrane helix</keyword>
<dbReference type="InterPro" id="IPR035906">
    <property type="entry name" value="MetI-like_sf"/>
</dbReference>
<gene>
    <name evidence="12" type="primary">pstC</name>
    <name evidence="12" type="ORF">CARN3_1278</name>
</gene>
<evidence type="ECO:0000256" key="7">
    <source>
        <dbReference type="ARBA" id="ARBA00022989"/>
    </source>
</evidence>
<feature type="transmembrane region" description="Helical" evidence="10">
    <location>
        <begin position="125"/>
        <end position="151"/>
    </location>
</feature>
<evidence type="ECO:0000256" key="5">
    <source>
        <dbReference type="ARBA" id="ARBA00022592"/>
    </source>
</evidence>
<dbReference type="PANTHER" id="PTHR30425">
    <property type="entry name" value="PHOSPHATE TRANSPORT SYSTEM PERMEASE PROTEIN PST"/>
    <property type="match status" value="1"/>
</dbReference>
<keyword evidence="6 10" id="KW-0812">Transmembrane</keyword>
<accession>E6PZA8</accession>
<keyword evidence="3" id="KW-0813">Transport</keyword>
<feature type="transmembrane region" description="Helical" evidence="10">
    <location>
        <begin position="287"/>
        <end position="311"/>
    </location>
</feature>
<dbReference type="Gene3D" id="1.10.3720.10">
    <property type="entry name" value="MetI-like"/>
    <property type="match status" value="1"/>
</dbReference>
<sequence>MSQLRAPNPFAVPSSEVSVSPAADQPAPRNESAATVPAPVSAVRSYLLSRGSSAFGDRIFGGLMLLCALSIFALVGLIAFELILQSRPSWHAFGISFFLKYNVDPVTHLPLFWDPVNGVFYALPFLYGTLVSSLVALCIAVPLAIGVAVFLTEMCPRVLRGPLSFLTELLAAIPSVVYGLWAIFVLVPLLREHVNPVLIAIFNQPLLVKVFGWTGLVGDDGLFGGVNLGLGLLAAGVILSIMILPIIASLTREVMSAVPNSQREAALALGATRWEMIRMAVLRNARIGIVGSVILGLGRALGETMAVAMVIGNSPEIHRSLLSMGHSMASVIANEFSEATSDMHRSALIEVGLALFLVTILVNGCARLLVWAVTRGTPARVQ</sequence>
<keyword evidence="5" id="KW-0592">Phosphate transport</keyword>
<dbReference type="GO" id="GO:0005315">
    <property type="term" value="F:phosphate transmembrane transporter activity"/>
    <property type="evidence" value="ECO:0007669"/>
    <property type="project" value="InterPro"/>
</dbReference>
<protein>
    <submittedName>
        <fullName evidence="12">Phosphate transport system permease protein pstC</fullName>
    </submittedName>
</protein>
<dbReference type="NCBIfam" id="TIGR02138">
    <property type="entry name" value="phosphate_pstC"/>
    <property type="match status" value="1"/>
</dbReference>
<feature type="region of interest" description="Disordered" evidence="9">
    <location>
        <begin position="1"/>
        <end position="34"/>
    </location>
</feature>
<feature type="compositionally biased region" description="Low complexity" evidence="9">
    <location>
        <begin position="9"/>
        <end position="23"/>
    </location>
</feature>
<reference evidence="12" key="1">
    <citation type="submission" date="2009-10" db="EMBL/GenBank/DDBJ databases">
        <title>Diversity of trophic interactions inside an arsenic-rich microbial ecosystem.</title>
        <authorList>
            <person name="Bertin P.N."/>
            <person name="Heinrich-Salmeron A."/>
            <person name="Pelletier E."/>
            <person name="Goulhen-Chollet F."/>
            <person name="Arsene-Ploetze F."/>
            <person name="Gallien S."/>
            <person name="Calteau A."/>
            <person name="Vallenet D."/>
            <person name="Casiot C."/>
            <person name="Chane-Woon-Ming B."/>
            <person name="Giloteaux L."/>
            <person name="Barakat M."/>
            <person name="Bonnefoy V."/>
            <person name="Bruneel O."/>
            <person name="Chandler M."/>
            <person name="Cleiss J."/>
            <person name="Duran R."/>
            <person name="Elbaz-Poulichet F."/>
            <person name="Fonknechten N."/>
            <person name="Lauga B."/>
            <person name="Mornico D."/>
            <person name="Ortet P."/>
            <person name="Schaeffer C."/>
            <person name="Siguier P."/>
            <person name="Alexander Thil Smith A."/>
            <person name="Van Dorsselaer A."/>
            <person name="Weissenbach J."/>
            <person name="Medigue C."/>
            <person name="Le Paslier D."/>
        </authorList>
    </citation>
    <scope>NUCLEOTIDE SEQUENCE</scope>
</reference>
<dbReference type="InterPro" id="IPR000515">
    <property type="entry name" value="MetI-like"/>
</dbReference>
<feature type="transmembrane region" description="Helical" evidence="10">
    <location>
        <begin position="351"/>
        <end position="373"/>
    </location>
</feature>
<comment type="subcellular location">
    <subcellularLocation>
        <location evidence="1">Cell membrane</location>
        <topology evidence="1">Multi-pass membrane protein</topology>
    </subcellularLocation>
</comment>
<feature type="transmembrane region" description="Helical" evidence="10">
    <location>
        <begin position="222"/>
        <end position="247"/>
    </location>
</feature>
<dbReference type="PANTHER" id="PTHR30425:SF1">
    <property type="entry name" value="PHOSPHATE TRANSPORT SYSTEM PERMEASE PROTEIN PSTC"/>
    <property type="match status" value="1"/>
</dbReference>
<evidence type="ECO:0000256" key="8">
    <source>
        <dbReference type="ARBA" id="ARBA00023136"/>
    </source>
</evidence>
<dbReference type="PROSITE" id="PS50928">
    <property type="entry name" value="ABC_TM1"/>
    <property type="match status" value="1"/>
</dbReference>
<keyword evidence="8 10" id="KW-0472">Membrane</keyword>
<name>E6PZA8_9ZZZZ</name>
<evidence type="ECO:0000256" key="1">
    <source>
        <dbReference type="ARBA" id="ARBA00004651"/>
    </source>
</evidence>
<dbReference type="GO" id="GO:0005886">
    <property type="term" value="C:plasma membrane"/>
    <property type="evidence" value="ECO:0007669"/>
    <property type="project" value="UniProtKB-SubCell"/>
</dbReference>
<dbReference type="GO" id="GO:0006817">
    <property type="term" value="P:phosphate ion transport"/>
    <property type="evidence" value="ECO:0007669"/>
    <property type="project" value="UniProtKB-KW"/>
</dbReference>
<dbReference type="CDD" id="cd06261">
    <property type="entry name" value="TM_PBP2"/>
    <property type="match status" value="1"/>
</dbReference>
<feature type="domain" description="ABC transmembrane type-1" evidence="11">
    <location>
        <begin position="126"/>
        <end position="366"/>
    </location>
</feature>
<keyword evidence="4" id="KW-1003">Cell membrane</keyword>
<proteinExistence type="inferred from homology"/>
<evidence type="ECO:0000259" key="11">
    <source>
        <dbReference type="PROSITE" id="PS50928"/>
    </source>
</evidence>
<dbReference type="AlphaFoldDB" id="E6PZA8"/>